<dbReference type="eggNOG" id="COG3391">
    <property type="taxonomic scope" value="Bacteria"/>
</dbReference>
<reference evidence="3 4" key="1">
    <citation type="journal article" date="2013" name="Genome Announc.">
        <title>Draft Genome Sequence of the Methanotrophic Gammaproteobacterium Methyloglobulus morosus DSM 22980 Strain KoM1.</title>
        <authorList>
            <person name="Poehlein A."/>
            <person name="Deutzmann J.S."/>
            <person name="Daniel R."/>
            <person name="Simeonova D.D."/>
        </authorList>
    </citation>
    <scope>NUCLEOTIDE SEQUENCE [LARGE SCALE GENOMIC DNA]</scope>
    <source>
        <strain evidence="3 4">KoM1</strain>
    </source>
</reference>
<accession>V5E2V0</accession>
<dbReference type="OrthoDB" id="9808778at2"/>
<keyword evidence="1" id="KW-0677">Repeat</keyword>
<dbReference type="Pfam" id="PF02494">
    <property type="entry name" value="HYR"/>
    <property type="match status" value="2"/>
</dbReference>
<evidence type="ECO:0000313" key="4">
    <source>
        <dbReference type="Proteomes" id="UP000017842"/>
    </source>
</evidence>
<dbReference type="InterPro" id="IPR003410">
    <property type="entry name" value="HYR_dom"/>
</dbReference>
<dbReference type="AlphaFoldDB" id="V5E2V0"/>
<dbReference type="EMBL" id="AYLO01000008">
    <property type="protein sequence ID" value="ESS73886.1"/>
    <property type="molecule type" value="Genomic_DNA"/>
</dbReference>
<dbReference type="STRING" id="1116472.MGMO_8c00230"/>
<dbReference type="PATRIC" id="fig|1116472.3.peg.199"/>
<organism evidence="3 4">
    <name type="scientific">Methyloglobulus morosus KoM1</name>
    <dbReference type="NCBI Taxonomy" id="1116472"/>
    <lineage>
        <taxon>Bacteria</taxon>
        <taxon>Pseudomonadati</taxon>
        <taxon>Pseudomonadota</taxon>
        <taxon>Gammaproteobacteria</taxon>
        <taxon>Methylococcales</taxon>
        <taxon>Methylococcaceae</taxon>
        <taxon>Methyloglobulus</taxon>
    </lineage>
</organism>
<feature type="domain" description="HYR" evidence="2">
    <location>
        <begin position="597"/>
        <end position="679"/>
    </location>
</feature>
<protein>
    <submittedName>
        <fullName evidence="3">Extracellular repeat protein, HAF family</fullName>
    </submittedName>
</protein>
<dbReference type="eggNOG" id="COG5563">
    <property type="taxonomic scope" value="Bacteria"/>
</dbReference>
<dbReference type="RefSeq" id="WP_023493121.1">
    <property type="nucleotide sequence ID" value="NZ_AYLO01000008.1"/>
</dbReference>
<comment type="caution">
    <text evidence="3">The sequence shown here is derived from an EMBL/GenBank/DDBJ whole genome shotgun (WGS) entry which is preliminary data.</text>
</comment>
<dbReference type="PANTHER" id="PTHR24273">
    <property type="entry name" value="FI04643P-RELATED"/>
    <property type="match status" value="1"/>
</dbReference>
<dbReference type="PROSITE" id="PS50825">
    <property type="entry name" value="HYR"/>
    <property type="match status" value="1"/>
</dbReference>
<dbReference type="InterPro" id="IPR014262">
    <property type="entry name" value="HAF_rpt"/>
</dbReference>
<evidence type="ECO:0000313" key="3">
    <source>
        <dbReference type="EMBL" id="ESS73886.1"/>
    </source>
</evidence>
<evidence type="ECO:0000256" key="1">
    <source>
        <dbReference type="ARBA" id="ARBA00022737"/>
    </source>
</evidence>
<sequence>MKTLQITITALLAVPLALGLPLDVLHAAPQYSITDLGTLGGAYSSSAALNEAGQVAGYSHLPANAALHPFIWQEGAVLQDLGTLGGTHALALGINNAGKIVGNSRIAGDATSHGFVWTLGAMQGLSSLGGTLSRATAINDNGVITGVATVAGDVAEHGVVWFSPTVALPIDLGTLGGGNSQGNDINFNGQIAGYSQTASQVAHATLWSPPYTTPTSVQDLGTLGGSYSEANAVNAFGHVTGVASNANDVQMRGFVWQAGQGMVDLGALTATSTHTAGIDINANDDVVGYSTTAGGAAKRAIIRKAGVPIADLNGMILPNTGWVLSEAHAINDAGQVIGIGTLTKVDAVNNLNVVEHHAFLLSPDRIKPTITCPATVTTTGVQPIGIGVAVAQDNLDPAPTVTNNRPATFPNGDTTVIWTATDANSNTAICSQLVRIGGDTTPPVVRVTVSPVAPAVSGWYLTSPSIAWSVSDPESTVTKSGCIDLLSVSDTVSSQFSCTASSAGGSTGPVSAIVKVDTVAPAISPSQAITRNASSAAGSVVNYTLPTASDLTSGVAGAVSCTPASGSTFGLGNTTVNCSVSDNAGNSATSRFVVTVADQTAPVLANVPANITVTANSPDGIAVNYVLPTATDNVDVNPSVNCSSASGSIFAVGTTTVTCSASDIAGNTNSVSFVVTVVAIVTDQTPPVFTSCPATVTLTQGQPLPLLTATDNASTPVVTRSPVGTLPLGLTTVAWTATDGVGLTATCIQQVTVNATVTETISVNSNKTQCKRINATSGEWLVQGTSSITTSNRIQLYRAPTVPANLASNTLGASVSVSSNGGGWQFQAKPGPACTSPISLRSTAGTVKENIAVTVQ</sequence>
<gene>
    <name evidence="3" type="ORF">MGMO_8c00230</name>
</gene>
<keyword evidence="4" id="KW-1185">Reference proteome</keyword>
<dbReference type="PANTHER" id="PTHR24273:SF32">
    <property type="entry name" value="HYALIN"/>
    <property type="match status" value="1"/>
</dbReference>
<name>V5E2V0_9GAMM</name>
<evidence type="ECO:0000259" key="2">
    <source>
        <dbReference type="PROSITE" id="PS50825"/>
    </source>
</evidence>
<dbReference type="Proteomes" id="UP000017842">
    <property type="component" value="Unassembled WGS sequence"/>
</dbReference>
<proteinExistence type="predicted"/>
<dbReference type="NCBIfam" id="TIGR02913">
    <property type="entry name" value="HAF_rpt"/>
    <property type="match status" value="3"/>
</dbReference>